<dbReference type="HOGENOM" id="CLU_1419412_0_0_7"/>
<proteinExistence type="predicted"/>
<dbReference type="Proteomes" id="UP000000739">
    <property type="component" value="Chromosome"/>
</dbReference>
<gene>
    <name evidence="1" type="ordered locus">Dalk_0651</name>
</gene>
<dbReference type="AlphaFoldDB" id="B8FJS8"/>
<name>B8FJS8_DESAL</name>
<dbReference type="eggNOG" id="ENOG5033IPJ">
    <property type="taxonomic scope" value="Bacteria"/>
</dbReference>
<evidence type="ECO:0000313" key="1">
    <source>
        <dbReference type="EMBL" id="ACL02356.1"/>
    </source>
</evidence>
<dbReference type="EMBL" id="CP001322">
    <property type="protein sequence ID" value="ACL02356.1"/>
    <property type="molecule type" value="Genomic_DNA"/>
</dbReference>
<reference evidence="1 2" key="1">
    <citation type="journal article" date="2012" name="Environ. Microbiol.">
        <title>The genome sequence of Desulfatibacillum alkenivorans AK-01: a blueprint for anaerobic alkane oxidation.</title>
        <authorList>
            <person name="Callaghan A.V."/>
            <person name="Morris B.E."/>
            <person name="Pereira I.A."/>
            <person name="McInerney M.J."/>
            <person name="Austin R.N."/>
            <person name="Groves J.T."/>
            <person name="Kukor J.J."/>
            <person name="Suflita J.M."/>
            <person name="Young L.Y."/>
            <person name="Zylstra G.J."/>
            <person name="Wawrik B."/>
        </authorList>
    </citation>
    <scope>NUCLEOTIDE SEQUENCE [LARGE SCALE GENOMIC DNA]</scope>
    <source>
        <strain evidence="1 2">AK-01</strain>
    </source>
</reference>
<protein>
    <recommendedName>
        <fullName evidence="3">Type IV pilus assembly PilZ</fullName>
    </recommendedName>
</protein>
<evidence type="ECO:0008006" key="3">
    <source>
        <dbReference type="Google" id="ProtNLM"/>
    </source>
</evidence>
<keyword evidence="2" id="KW-1185">Reference proteome</keyword>
<sequence length="191" mass="21905">MNNIEASEKRDYVRVPFKGNVTFRTLTEDEFQAQYQEKENWSESTSRGLISENFEDAKKAGESSVDPNLVRFLLHLEDKLDRILGLLGDKSRNGMEVGSGIDISSSGIKFRTGRHLEEGQHLEMRFVVSRYPIVCLDILGTVTRVIPIYDQGAKQYEVAANLYEFDGQTTEEIMAYAFRVQREALRSKRKQ</sequence>
<dbReference type="RefSeq" id="WP_012609795.1">
    <property type="nucleotide sequence ID" value="NC_011768.1"/>
</dbReference>
<accession>B8FJS8</accession>
<organism evidence="1 2">
    <name type="scientific">Desulfatibacillum aliphaticivorans</name>
    <dbReference type="NCBI Taxonomy" id="218208"/>
    <lineage>
        <taxon>Bacteria</taxon>
        <taxon>Pseudomonadati</taxon>
        <taxon>Thermodesulfobacteriota</taxon>
        <taxon>Desulfobacteria</taxon>
        <taxon>Desulfobacterales</taxon>
        <taxon>Desulfatibacillaceae</taxon>
        <taxon>Desulfatibacillum</taxon>
    </lineage>
</organism>
<evidence type="ECO:0000313" key="2">
    <source>
        <dbReference type="Proteomes" id="UP000000739"/>
    </source>
</evidence>
<dbReference type="KEGG" id="dal:Dalk_0651"/>